<keyword evidence="7 11" id="KW-0012">Acyltransferase</keyword>
<keyword evidence="6 11" id="KW-0865">Zymogen</keyword>
<dbReference type="InterPro" id="IPR051792">
    <property type="entry name" value="GGT_bact"/>
</dbReference>
<dbReference type="InterPro" id="IPR029055">
    <property type="entry name" value="Ntn_hydrolases_N"/>
</dbReference>
<comment type="subunit">
    <text evidence="11">This enzyme consists of two polypeptide chains, which are synthesized in precursor form from a single polypeptide.</text>
</comment>
<comment type="similarity">
    <text evidence="3 11">Belongs to the gamma-glutamyltransferase family.</text>
</comment>
<dbReference type="GO" id="GO:0006750">
    <property type="term" value="P:glutathione biosynthetic process"/>
    <property type="evidence" value="ECO:0007669"/>
    <property type="project" value="UniProtKB-KW"/>
</dbReference>
<evidence type="ECO:0000256" key="11">
    <source>
        <dbReference type="RuleBase" id="RU368036"/>
    </source>
</evidence>
<evidence type="ECO:0000256" key="2">
    <source>
        <dbReference type="ARBA" id="ARBA00001089"/>
    </source>
</evidence>
<keyword evidence="4 11" id="KW-0808">Transferase</keyword>
<dbReference type="Gene3D" id="3.60.20.40">
    <property type="match status" value="1"/>
</dbReference>
<feature type="binding site" evidence="10">
    <location>
        <position position="475"/>
    </location>
    <ligand>
        <name>L-glutamate</name>
        <dbReference type="ChEBI" id="CHEBI:29985"/>
    </ligand>
</feature>
<dbReference type="UniPathway" id="UPA00204"/>
<protein>
    <recommendedName>
        <fullName evidence="11">Glutathione hydrolase proenzyme</fullName>
        <ecNumber evidence="11">2.3.2.2</ecNumber>
        <ecNumber evidence="11">3.4.19.13</ecNumber>
    </recommendedName>
    <component>
        <recommendedName>
            <fullName evidence="11">Glutathione hydrolase large chain</fullName>
        </recommendedName>
    </component>
    <component>
        <recommendedName>
            <fullName evidence="11">Glutathione hydrolase small chain</fullName>
        </recommendedName>
    </component>
</protein>
<dbReference type="InterPro" id="IPR000101">
    <property type="entry name" value="GGT_peptidase"/>
</dbReference>
<dbReference type="Pfam" id="PF01019">
    <property type="entry name" value="G_glu_transpept"/>
    <property type="match status" value="1"/>
</dbReference>
<evidence type="ECO:0000256" key="5">
    <source>
        <dbReference type="ARBA" id="ARBA00022801"/>
    </source>
</evidence>
<feature type="region of interest" description="Disordered" evidence="12">
    <location>
        <begin position="360"/>
        <end position="381"/>
    </location>
</feature>
<gene>
    <name evidence="13" type="primary">ggt</name>
    <name evidence="13" type="ORF">GCM10010964_38830</name>
</gene>
<dbReference type="PANTHER" id="PTHR43199">
    <property type="entry name" value="GLUTATHIONE HYDROLASE"/>
    <property type="match status" value="1"/>
</dbReference>
<dbReference type="Gene3D" id="1.10.246.130">
    <property type="match status" value="1"/>
</dbReference>
<evidence type="ECO:0000256" key="8">
    <source>
        <dbReference type="ARBA" id="ARBA00047417"/>
    </source>
</evidence>
<sequence>MRRRAVTILLAALLLVLPAVPRAEPVLARRHMVAAAHPLAAEAGRAVLREGGNAMDAAVAVQMVLTLVEPQSSGIGGGALLLFWDGEARALHAWDGRETAPAAAAPTLFLRPDGTPMGFHEAAVGGRAVGVPGTVAMLEAAHRAHGRLPWARLVEPAIALAERGFPVSRRLAAAIAGEAGRLAGDPEARALFLLPDGRPLPEGHPLRNPALAGTLRAVAAGGAAALHRGPIAAAIVAAVRGHPTNPGGMTEADLAAYAPRERAPVCAPYRRFRVCGFPPPSSGGVAVGQILGLLAHFDMAALDPGGAEAAHLLAEAGRLAFADRALYLADPDFVRVPVRGLLDAAYLTVRAQLIERGRALPAPRAGNPPWRDARAPAAPQPAQAEHGTSHVAIVDAAGNAVAMTTTIEDVFGARLAVRGFMLNNELTDFSFLPEIAGRPVANRVEGGKRPRSSMAPTIVFDEAGRLHAVVGSPGGARIIGYVAQALVAMLDWELDPQAAVALPHVGTLGGPVELEEGTAAAALAPALAARGHQVEVGPMASGLQAIRVTPRGLLGGADPRREGVALGD</sequence>
<comment type="catalytic activity">
    <reaction evidence="8 11">
        <text>an N-terminal (5-L-glutamyl)-[peptide] + an alpha-amino acid = 5-L-glutamyl amino acid + an N-terminal L-alpha-aminoacyl-[peptide]</text>
        <dbReference type="Rhea" id="RHEA:23904"/>
        <dbReference type="Rhea" id="RHEA-COMP:9780"/>
        <dbReference type="Rhea" id="RHEA-COMP:9795"/>
        <dbReference type="ChEBI" id="CHEBI:77644"/>
        <dbReference type="ChEBI" id="CHEBI:78597"/>
        <dbReference type="ChEBI" id="CHEBI:78599"/>
        <dbReference type="ChEBI" id="CHEBI:78608"/>
        <dbReference type="EC" id="2.3.2.2"/>
    </reaction>
</comment>
<feature type="active site" description="Nucleophile" evidence="9">
    <location>
        <position position="388"/>
    </location>
</feature>
<comment type="catalytic activity">
    <reaction evidence="2 11">
        <text>glutathione + H2O = L-cysteinylglycine + L-glutamate</text>
        <dbReference type="Rhea" id="RHEA:28807"/>
        <dbReference type="ChEBI" id="CHEBI:15377"/>
        <dbReference type="ChEBI" id="CHEBI:29985"/>
        <dbReference type="ChEBI" id="CHEBI:57925"/>
        <dbReference type="ChEBI" id="CHEBI:61694"/>
        <dbReference type="EC" id="3.4.19.13"/>
    </reaction>
</comment>
<dbReference type="PANTHER" id="PTHR43199:SF1">
    <property type="entry name" value="GLUTATHIONE HYDROLASE PROENZYME"/>
    <property type="match status" value="1"/>
</dbReference>
<accession>A0A8J2ZF19</accession>
<keyword evidence="14" id="KW-1185">Reference proteome</keyword>
<evidence type="ECO:0000256" key="1">
    <source>
        <dbReference type="ARBA" id="ARBA00001049"/>
    </source>
</evidence>
<feature type="binding site" evidence="10">
    <location>
        <position position="428"/>
    </location>
    <ligand>
        <name>L-glutamate</name>
        <dbReference type="ChEBI" id="CHEBI:29985"/>
    </ligand>
</feature>
<evidence type="ECO:0000256" key="10">
    <source>
        <dbReference type="PIRSR" id="PIRSR600101-2"/>
    </source>
</evidence>
<evidence type="ECO:0000313" key="13">
    <source>
        <dbReference type="EMBL" id="GGG47694.1"/>
    </source>
</evidence>
<keyword evidence="5 11" id="KW-0378">Hydrolase</keyword>
<dbReference type="AlphaFoldDB" id="A0A8J2ZF19"/>
<evidence type="ECO:0000256" key="7">
    <source>
        <dbReference type="ARBA" id="ARBA00023315"/>
    </source>
</evidence>
<comment type="PTM">
    <text evidence="11">Cleaved by autocatalysis into a large and a small subunit.</text>
</comment>
<dbReference type="GO" id="GO:0006751">
    <property type="term" value="P:glutathione catabolic process"/>
    <property type="evidence" value="ECO:0007669"/>
    <property type="project" value="UniProtKB-UniRule"/>
</dbReference>
<evidence type="ECO:0000256" key="4">
    <source>
        <dbReference type="ARBA" id="ARBA00022679"/>
    </source>
</evidence>
<feature type="binding site" evidence="10">
    <location>
        <begin position="452"/>
        <end position="453"/>
    </location>
    <ligand>
        <name>L-glutamate</name>
        <dbReference type="ChEBI" id="CHEBI:29985"/>
    </ligand>
</feature>
<name>A0A8J2ZF19_9PROT</name>
<evidence type="ECO:0000313" key="14">
    <source>
        <dbReference type="Proteomes" id="UP000597507"/>
    </source>
</evidence>
<comment type="catalytic activity">
    <reaction evidence="1 11">
        <text>an S-substituted glutathione + H2O = an S-substituted L-cysteinylglycine + L-glutamate</text>
        <dbReference type="Rhea" id="RHEA:59468"/>
        <dbReference type="ChEBI" id="CHEBI:15377"/>
        <dbReference type="ChEBI" id="CHEBI:29985"/>
        <dbReference type="ChEBI" id="CHEBI:90779"/>
        <dbReference type="ChEBI" id="CHEBI:143103"/>
        <dbReference type="EC" id="3.4.19.13"/>
    </reaction>
</comment>
<dbReference type="EC" id="3.4.19.13" evidence="11"/>
<reference evidence="13 14" key="1">
    <citation type="journal article" date="2014" name="Int. J. Syst. Evol. Microbiol.">
        <title>Complete genome sequence of Corynebacterium casei LMG S-19264T (=DSM 44701T), isolated from a smear-ripened cheese.</title>
        <authorList>
            <consortium name="US DOE Joint Genome Institute (JGI-PGF)"/>
            <person name="Walter F."/>
            <person name="Albersmeier A."/>
            <person name="Kalinowski J."/>
            <person name="Ruckert C."/>
        </authorList>
    </citation>
    <scope>NUCLEOTIDE SEQUENCE [LARGE SCALE GENOMIC DNA]</scope>
    <source>
        <strain evidence="13 14">CGMCC 1.16330</strain>
    </source>
</reference>
<comment type="caution">
    <text evidence="13">The sequence shown here is derived from an EMBL/GenBank/DDBJ whole genome shotgun (WGS) entry which is preliminary data.</text>
</comment>
<dbReference type="Proteomes" id="UP000597507">
    <property type="component" value="Unassembled WGS sequence"/>
</dbReference>
<dbReference type="EMBL" id="BMKS01000016">
    <property type="protein sequence ID" value="GGG47694.1"/>
    <property type="molecule type" value="Genomic_DNA"/>
</dbReference>
<dbReference type="RefSeq" id="WP_188903270.1">
    <property type="nucleotide sequence ID" value="NZ_BMKS01000016.1"/>
</dbReference>
<dbReference type="InterPro" id="IPR043138">
    <property type="entry name" value="GGT_lsub"/>
</dbReference>
<evidence type="ECO:0000256" key="9">
    <source>
        <dbReference type="PIRSR" id="PIRSR600101-1"/>
    </source>
</evidence>
<evidence type="ECO:0000256" key="6">
    <source>
        <dbReference type="ARBA" id="ARBA00023145"/>
    </source>
</evidence>
<keyword evidence="11" id="KW-0317">Glutathione biosynthesis</keyword>
<comment type="pathway">
    <text evidence="11">Sulfur metabolism; glutathione metabolism.</text>
</comment>
<feature type="binding site" evidence="10">
    <location>
        <position position="97"/>
    </location>
    <ligand>
        <name>L-glutamate</name>
        <dbReference type="ChEBI" id="CHEBI:29985"/>
    </ligand>
</feature>
<dbReference type="GO" id="GO:0103068">
    <property type="term" value="F:leukotriene C4 gamma-glutamyl transferase activity"/>
    <property type="evidence" value="ECO:0007669"/>
    <property type="project" value="UniProtKB-EC"/>
</dbReference>
<proteinExistence type="inferred from homology"/>
<organism evidence="13 14">
    <name type="scientific">Caldovatus sediminis</name>
    <dbReference type="NCBI Taxonomy" id="2041189"/>
    <lineage>
        <taxon>Bacteria</taxon>
        <taxon>Pseudomonadati</taxon>
        <taxon>Pseudomonadota</taxon>
        <taxon>Alphaproteobacteria</taxon>
        <taxon>Acetobacterales</taxon>
        <taxon>Roseomonadaceae</taxon>
        <taxon>Caldovatus</taxon>
    </lineage>
</organism>
<dbReference type="EC" id="2.3.2.2" evidence="11"/>
<dbReference type="GO" id="GO:0036374">
    <property type="term" value="F:glutathione hydrolase activity"/>
    <property type="evidence" value="ECO:0007669"/>
    <property type="project" value="UniProtKB-UniRule"/>
</dbReference>
<dbReference type="NCBIfam" id="TIGR00066">
    <property type="entry name" value="g_glut_trans"/>
    <property type="match status" value="1"/>
</dbReference>
<dbReference type="InterPro" id="IPR043137">
    <property type="entry name" value="GGT_ssub_C"/>
</dbReference>
<evidence type="ECO:0000256" key="12">
    <source>
        <dbReference type="SAM" id="MobiDB-lite"/>
    </source>
</evidence>
<dbReference type="PRINTS" id="PR01210">
    <property type="entry name" value="GGTRANSPTASE"/>
</dbReference>
<dbReference type="SUPFAM" id="SSF56235">
    <property type="entry name" value="N-terminal nucleophile aminohydrolases (Ntn hydrolases)"/>
    <property type="match status" value="1"/>
</dbReference>
<evidence type="ECO:0000256" key="3">
    <source>
        <dbReference type="ARBA" id="ARBA00009381"/>
    </source>
</evidence>